<organism evidence="6 7">
    <name type="scientific">Alicyclobacillus cycloheptanicus</name>
    <dbReference type="NCBI Taxonomy" id="1457"/>
    <lineage>
        <taxon>Bacteria</taxon>
        <taxon>Bacillati</taxon>
        <taxon>Bacillota</taxon>
        <taxon>Bacilli</taxon>
        <taxon>Bacillales</taxon>
        <taxon>Alicyclobacillaceae</taxon>
        <taxon>Alicyclobacillus</taxon>
    </lineage>
</organism>
<dbReference type="RefSeq" id="WP_274457299.1">
    <property type="nucleotide sequence ID" value="NZ_CP067097.1"/>
</dbReference>
<reference evidence="6 7" key="1">
    <citation type="submission" date="2023-07" db="EMBL/GenBank/DDBJ databases">
        <title>Genomic Encyclopedia of Type Strains, Phase IV (KMG-IV): sequencing the most valuable type-strain genomes for metagenomic binning, comparative biology and taxonomic classification.</title>
        <authorList>
            <person name="Goeker M."/>
        </authorList>
    </citation>
    <scope>NUCLEOTIDE SEQUENCE [LARGE SCALE GENOMIC DNA]</scope>
    <source>
        <strain evidence="6 7">DSM 4006</strain>
    </source>
</reference>
<sequence>MTSEEKNWAMACHLAAFAGWFIPFGWILGPLIVWLIKRDEFPFVDEQGKEALNFHISLLIYGIFAAILCLILIGFVILMALAVFQVVMVIVAAMKVSSGEPYRYPMTIRFIH</sequence>
<evidence type="ECO:0000313" key="7">
    <source>
        <dbReference type="Proteomes" id="UP001232973"/>
    </source>
</evidence>
<feature type="transmembrane region" description="Helical" evidence="5">
    <location>
        <begin position="12"/>
        <end position="36"/>
    </location>
</feature>
<keyword evidence="4 5" id="KW-0472">Membrane</keyword>
<dbReference type="Proteomes" id="UP001232973">
    <property type="component" value="Unassembled WGS sequence"/>
</dbReference>
<keyword evidence="3 5" id="KW-1133">Transmembrane helix</keyword>
<gene>
    <name evidence="6" type="ORF">J2S03_001658</name>
</gene>
<dbReference type="InterPro" id="IPR019109">
    <property type="entry name" value="MamF_MmsF"/>
</dbReference>
<dbReference type="Pfam" id="PF09685">
    <property type="entry name" value="MamF_MmsF"/>
    <property type="match status" value="1"/>
</dbReference>
<accession>A0ABT9XJB6</accession>
<keyword evidence="7" id="KW-1185">Reference proteome</keyword>
<comment type="subcellular location">
    <subcellularLocation>
        <location evidence="1">Membrane</location>
        <topology evidence="1">Multi-pass membrane protein</topology>
    </subcellularLocation>
</comment>
<comment type="caution">
    <text evidence="6">The sequence shown here is derived from an EMBL/GenBank/DDBJ whole genome shotgun (WGS) entry which is preliminary data.</text>
</comment>
<evidence type="ECO:0000256" key="3">
    <source>
        <dbReference type="ARBA" id="ARBA00022989"/>
    </source>
</evidence>
<protein>
    <submittedName>
        <fullName evidence="6">Tic20 family protein</fullName>
    </submittedName>
</protein>
<keyword evidence="2 5" id="KW-0812">Transmembrane</keyword>
<evidence type="ECO:0000256" key="1">
    <source>
        <dbReference type="ARBA" id="ARBA00004141"/>
    </source>
</evidence>
<evidence type="ECO:0000256" key="4">
    <source>
        <dbReference type="ARBA" id="ARBA00023136"/>
    </source>
</evidence>
<feature type="transmembrane region" description="Helical" evidence="5">
    <location>
        <begin position="56"/>
        <end position="84"/>
    </location>
</feature>
<evidence type="ECO:0000313" key="6">
    <source>
        <dbReference type="EMBL" id="MDQ0189811.1"/>
    </source>
</evidence>
<name>A0ABT9XJB6_9BACL</name>
<evidence type="ECO:0000256" key="5">
    <source>
        <dbReference type="SAM" id="Phobius"/>
    </source>
</evidence>
<evidence type="ECO:0000256" key="2">
    <source>
        <dbReference type="ARBA" id="ARBA00022692"/>
    </source>
</evidence>
<dbReference type="EMBL" id="JAUSTP010000011">
    <property type="protein sequence ID" value="MDQ0189811.1"/>
    <property type="molecule type" value="Genomic_DNA"/>
</dbReference>
<proteinExistence type="predicted"/>